<dbReference type="HOGENOM" id="CLU_005854_7_2_2"/>
<dbReference type="SUPFAM" id="SSF56300">
    <property type="entry name" value="Metallo-dependent phosphatases"/>
    <property type="match status" value="1"/>
</dbReference>
<dbReference type="InterPro" id="IPR008334">
    <property type="entry name" value="5'-Nucleotdase_C"/>
</dbReference>
<dbReference type="GeneID" id="10796571"/>
<evidence type="ECO:0000313" key="4">
    <source>
        <dbReference type="Proteomes" id="UP000006794"/>
    </source>
</evidence>
<dbReference type="EMBL" id="CP002839">
    <property type="protein sequence ID" value="AEH36234.1"/>
    <property type="molecule type" value="Genomic_DNA"/>
</dbReference>
<feature type="domain" description="5'-Nucleotidase C-terminal" evidence="2">
    <location>
        <begin position="352"/>
        <end position="507"/>
    </location>
</feature>
<dbReference type="PANTHER" id="PTHR11575:SF24">
    <property type="entry name" value="5'-NUCLEOTIDASE"/>
    <property type="match status" value="1"/>
</dbReference>
<dbReference type="GO" id="GO:0009166">
    <property type="term" value="P:nucleotide catabolic process"/>
    <property type="evidence" value="ECO:0007669"/>
    <property type="project" value="InterPro"/>
</dbReference>
<dbReference type="InterPro" id="IPR006311">
    <property type="entry name" value="TAT_signal"/>
</dbReference>
<dbReference type="InterPro" id="IPR006179">
    <property type="entry name" value="5_nucleotidase/apyrase"/>
</dbReference>
<evidence type="ECO:0000313" key="3">
    <source>
        <dbReference type="EMBL" id="AEH36234.1"/>
    </source>
</evidence>
<dbReference type="OrthoDB" id="21342at2157"/>
<proteinExistence type="predicted"/>
<dbReference type="eggNOG" id="arCOG02832">
    <property type="taxonomic scope" value="Archaea"/>
</dbReference>
<dbReference type="Proteomes" id="UP000006794">
    <property type="component" value="Chromosome"/>
</dbReference>
<gene>
    <name evidence="3" type="ordered locus">Halxa_1602</name>
</gene>
<keyword evidence="4" id="KW-1185">Reference proteome</keyword>
<feature type="compositionally biased region" description="Acidic residues" evidence="1">
    <location>
        <begin position="53"/>
        <end position="63"/>
    </location>
</feature>
<dbReference type="PROSITE" id="PS51257">
    <property type="entry name" value="PROKAR_LIPOPROTEIN"/>
    <property type="match status" value="1"/>
</dbReference>
<organism evidence="3 4">
    <name type="scientific">Halopiger xanaduensis (strain DSM 18323 / JCM 14033 / SH-6)</name>
    <dbReference type="NCBI Taxonomy" id="797210"/>
    <lineage>
        <taxon>Archaea</taxon>
        <taxon>Methanobacteriati</taxon>
        <taxon>Methanobacteriota</taxon>
        <taxon>Stenosarchaea group</taxon>
        <taxon>Halobacteria</taxon>
        <taxon>Halobacteriales</taxon>
        <taxon>Natrialbaceae</taxon>
        <taxon>Halopiger</taxon>
    </lineage>
</organism>
<dbReference type="EC" id="3.1.3.5" evidence="3"/>
<evidence type="ECO:0000259" key="2">
    <source>
        <dbReference type="Pfam" id="PF02872"/>
    </source>
</evidence>
<dbReference type="Pfam" id="PF02872">
    <property type="entry name" value="5_nucleotid_C"/>
    <property type="match status" value="1"/>
</dbReference>
<dbReference type="CDD" id="cd00845">
    <property type="entry name" value="MPP_UshA_N_like"/>
    <property type="match status" value="1"/>
</dbReference>
<dbReference type="InterPro" id="IPR029052">
    <property type="entry name" value="Metallo-depent_PP-like"/>
</dbReference>
<dbReference type="Gene3D" id="3.60.21.10">
    <property type="match status" value="1"/>
</dbReference>
<dbReference type="GO" id="GO:0008253">
    <property type="term" value="F:5'-nucleotidase activity"/>
    <property type="evidence" value="ECO:0007669"/>
    <property type="project" value="UniProtKB-EC"/>
</dbReference>
<dbReference type="RefSeq" id="WP_013879129.1">
    <property type="nucleotide sequence ID" value="NC_015666.1"/>
</dbReference>
<dbReference type="PANTHER" id="PTHR11575">
    <property type="entry name" value="5'-NUCLEOTIDASE-RELATED"/>
    <property type="match status" value="1"/>
</dbReference>
<feature type="region of interest" description="Disordered" evidence="1">
    <location>
        <begin position="22"/>
        <end position="68"/>
    </location>
</feature>
<sequence length="546" mass="58167">MSERSTPKLERRRLLTALSGVGTAALAGCSSEESDAAEPSENETDDRDGNESDREENGDESETETTSLRLLHDTHFHGKLGDSEEPLNVANYFGLIDELRAEADDAVAVGNGDDLHMSVESSVFDGEHITSILNESPVSYNTIGNHEFDAGPESLRENIAASEFTWVTANVLEAGTDRPFASDEGVVRYATEEIGGVRVGFTGFAPADTPDVTSVGDDVEVLEPTAAAEAVVADLQDEGADLIVALSHIASPEAEELAAAVDGIDVVVGDHAAYVADEPAEVNETILSFVGDEFDYVGQLDLEIADGDVVDYAFERHDLAALVEDGEVEPHEEIRELLTDYESQLEDELGEVIGETAVDLDTRRETVRQAESNFGNWLADLIREDVDADVAIQNGGGIRSDQLYEAGEITRGMIVDILPFPNYTTKLEITGEALKAAIEHGVGAVEDGHGRFPQVSGLSFVYDPDAEAGQRVQELTVGGEPVDLEATYELGTNDFLAGGGDGYEMLANADVLVSSDEGTLLSALAIAAIEDAGTIAPETEGRIETV</sequence>
<dbReference type="InterPro" id="IPR036907">
    <property type="entry name" value="5'-Nucleotdase_C_sf"/>
</dbReference>
<accession>F8D3Y1</accession>
<reference evidence="3 4" key="1">
    <citation type="journal article" date="2012" name="Stand. Genomic Sci.">
        <title>Complete genome sequence of Halopiger xanaduensis type strain (SH-6(T)).</title>
        <authorList>
            <person name="Anderson I."/>
            <person name="Tindall B.J."/>
            <person name="Rohde M."/>
            <person name="Lucas S."/>
            <person name="Han J."/>
            <person name="Lapidus A."/>
            <person name="Cheng J.F."/>
            <person name="Goodwin L."/>
            <person name="Pitluck S."/>
            <person name="Peters L."/>
            <person name="Pati A."/>
            <person name="Mikhailova N."/>
            <person name="Pagani I."/>
            <person name="Teshima H."/>
            <person name="Han C."/>
            <person name="Tapia R."/>
            <person name="Land M."/>
            <person name="Woyke T."/>
            <person name="Klenk H.P."/>
            <person name="Kyrpides N."/>
            <person name="Ivanova N."/>
        </authorList>
    </citation>
    <scope>NUCLEOTIDE SEQUENCE [LARGE SCALE GENOMIC DNA]</scope>
    <source>
        <strain evidence="4">DSM 18323 / JCM 14033 / SH-6</strain>
    </source>
</reference>
<feature type="compositionally biased region" description="Acidic residues" evidence="1">
    <location>
        <begin position="32"/>
        <end position="46"/>
    </location>
</feature>
<keyword evidence="3" id="KW-0378">Hydrolase</keyword>
<dbReference type="PROSITE" id="PS51318">
    <property type="entry name" value="TAT"/>
    <property type="match status" value="1"/>
</dbReference>
<protein>
    <submittedName>
        <fullName evidence="3">5'-nucleotidase</fullName>
        <ecNumber evidence="3">3.1.3.5</ecNumber>
    </submittedName>
</protein>
<dbReference type="PRINTS" id="PR01607">
    <property type="entry name" value="APYRASEFAMLY"/>
</dbReference>
<dbReference type="Gene3D" id="3.90.780.10">
    <property type="entry name" value="5'-Nucleotidase, C-terminal domain"/>
    <property type="match status" value="1"/>
</dbReference>
<dbReference type="eggNOG" id="arCOG03914">
    <property type="taxonomic scope" value="Archaea"/>
</dbReference>
<evidence type="ECO:0000256" key="1">
    <source>
        <dbReference type="SAM" id="MobiDB-lite"/>
    </source>
</evidence>
<dbReference type="KEGG" id="hxa:Halxa_1602"/>
<dbReference type="STRING" id="797210.Halxa_1602"/>
<name>F8D3Y1_HALXS</name>
<dbReference type="SUPFAM" id="SSF55816">
    <property type="entry name" value="5'-nucleotidase (syn. UDP-sugar hydrolase), C-terminal domain"/>
    <property type="match status" value="1"/>
</dbReference>
<dbReference type="AlphaFoldDB" id="F8D3Y1"/>